<protein>
    <submittedName>
        <fullName evidence="1">Uncharacterized protein</fullName>
    </submittedName>
</protein>
<evidence type="ECO:0000313" key="1">
    <source>
        <dbReference type="EMBL" id="KAI3819980.1"/>
    </source>
</evidence>
<evidence type="ECO:0000313" key="2">
    <source>
        <dbReference type="Proteomes" id="UP001056120"/>
    </source>
</evidence>
<reference evidence="1 2" key="2">
    <citation type="journal article" date="2022" name="Mol. Ecol. Resour.">
        <title>The genomes of chicory, endive, great burdock and yacon provide insights into Asteraceae paleo-polyploidization history and plant inulin production.</title>
        <authorList>
            <person name="Fan W."/>
            <person name="Wang S."/>
            <person name="Wang H."/>
            <person name="Wang A."/>
            <person name="Jiang F."/>
            <person name="Liu H."/>
            <person name="Zhao H."/>
            <person name="Xu D."/>
            <person name="Zhang Y."/>
        </authorList>
    </citation>
    <scope>NUCLEOTIDE SEQUENCE [LARGE SCALE GENOMIC DNA]</scope>
    <source>
        <strain evidence="2">cv. Yunnan</strain>
        <tissue evidence="1">Leaves</tissue>
    </source>
</reference>
<name>A0ACB9JKB4_9ASTR</name>
<accession>A0ACB9JKB4</accession>
<dbReference type="EMBL" id="CM042021">
    <property type="protein sequence ID" value="KAI3819980.1"/>
    <property type="molecule type" value="Genomic_DNA"/>
</dbReference>
<sequence length="290" mass="33008">MLGTVSSSLVSGQERRESWRMFDQQAKGVEFEKKADKKLSGCGFLGYDYGYAAHLYEKAANCYKVAQSWDQAGAMLCSKRKAAEAYANAEHIACLEQALNLFMEIGTSSVYLYAIHCKEIGELYEQEQNLEQAITYYDKAADYFEYEEATISANQCKQKIAQFSAQLGEYQNAINIYEELARQSLKDKLTCGVREHLFNAGICHLCKGNVLKITNALERYQELYPAFSRTRKYRLLADLAVALDEEDVVKFTDAAKKFDSITKLDVWKKTLLLSLKLMFKAKEGEEHNLN</sequence>
<comment type="caution">
    <text evidence="1">The sequence shown here is derived from an EMBL/GenBank/DDBJ whole genome shotgun (WGS) entry which is preliminary data.</text>
</comment>
<dbReference type="Proteomes" id="UP001056120">
    <property type="component" value="Linkage Group LG04"/>
</dbReference>
<keyword evidence="2" id="KW-1185">Reference proteome</keyword>
<organism evidence="1 2">
    <name type="scientific">Smallanthus sonchifolius</name>
    <dbReference type="NCBI Taxonomy" id="185202"/>
    <lineage>
        <taxon>Eukaryota</taxon>
        <taxon>Viridiplantae</taxon>
        <taxon>Streptophyta</taxon>
        <taxon>Embryophyta</taxon>
        <taxon>Tracheophyta</taxon>
        <taxon>Spermatophyta</taxon>
        <taxon>Magnoliopsida</taxon>
        <taxon>eudicotyledons</taxon>
        <taxon>Gunneridae</taxon>
        <taxon>Pentapetalae</taxon>
        <taxon>asterids</taxon>
        <taxon>campanulids</taxon>
        <taxon>Asterales</taxon>
        <taxon>Asteraceae</taxon>
        <taxon>Asteroideae</taxon>
        <taxon>Heliantheae alliance</taxon>
        <taxon>Millerieae</taxon>
        <taxon>Smallanthus</taxon>
    </lineage>
</organism>
<gene>
    <name evidence="1" type="ORF">L1987_13835</name>
</gene>
<reference evidence="2" key="1">
    <citation type="journal article" date="2022" name="Mol. Ecol. Resour.">
        <title>The genomes of chicory, endive, great burdock and yacon provide insights into Asteraceae palaeo-polyploidization history and plant inulin production.</title>
        <authorList>
            <person name="Fan W."/>
            <person name="Wang S."/>
            <person name="Wang H."/>
            <person name="Wang A."/>
            <person name="Jiang F."/>
            <person name="Liu H."/>
            <person name="Zhao H."/>
            <person name="Xu D."/>
            <person name="Zhang Y."/>
        </authorList>
    </citation>
    <scope>NUCLEOTIDE SEQUENCE [LARGE SCALE GENOMIC DNA]</scope>
    <source>
        <strain evidence="2">cv. Yunnan</strain>
    </source>
</reference>
<proteinExistence type="predicted"/>